<dbReference type="RefSeq" id="WP_132967997.1">
    <property type="nucleotide sequence ID" value="NZ_LEKL01000011.1"/>
</dbReference>
<comment type="caution">
    <text evidence="8">The sequence shown here is derived from an EMBL/GenBank/DDBJ whole genome shotgun (WGS) entry which is preliminary data.</text>
</comment>
<evidence type="ECO:0000313" key="10">
    <source>
        <dbReference type="Proteomes" id="UP000294619"/>
    </source>
</evidence>
<sequence length="103" mass="11621">MSNNILEQQIMNLIVNAGCCRSLLIQAISAAKKKDFSLSNEYMLQAENILKKAHQIQTELISCDQGEGKILVTIIMVHAQDHIMNAVLLMDIAKEIIYLHQQK</sequence>
<dbReference type="EMBL" id="SMCP01000013">
    <property type="protein sequence ID" value="TCV83855.1"/>
    <property type="molecule type" value="Genomic_DNA"/>
</dbReference>
<dbReference type="GO" id="GO:0016740">
    <property type="term" value="F:transferase activity"/>
    <property type="evidence" value="ECO:0007669"/>
    <property type="project" value="UniProtKB-KW"/>
</dbReference>
<accession>A0A4R3XVT8</accession>
<evidence type="ECO:0000313" key="11">
    <source>
        <dbReference type="Proteomes" id="UP000305526"/>
    </source>
</evidence>
<dbReference type="PROSITE" id="PS51095">
    <property type="entry name" value="PTS_EIIA_TYPE_3"/>
    <property type="match status" value="1"/>
</dbReference>
<evidence type="ECO:0000256" key="5">
    <source>
        <dbReference type="PIRSR" id="PIRSR000699-1"/>
    </source>
</evidence>
<dbReference type="PIRSF" id="PIRSF000699">
    <property type="entry name" value="PTS_IILac_III"/>
    <property type="match status" value="1"/>
</dbReference>
<proteinExistence type="predicted"/>
<dbReference type="InterPro" id="IPR003188">
    <property type="entry name" value="PTS_IIA_lac/cel"/>
</dbReference>
<gene>
    <name evidence="8" type="ORF">EDC16_11356</name>
    <name evidence="9" type="ORF">FHQ21_11700</name>
</gene>
<evidence type="ECO:0000256" key="7">
    <source>
        <dbReference type="PROSITE-ProRule" id="PRU00418"/>
    </source>
</evidence>
<dbReference type="InterPro" id="IPR036542">
    <property type="entry name" value="PTS_IIA_lac/cel_sf"/>
</dbReference>
<comment type="cofactor">
    <cofactor evidence="6">
        <name>Mg(2+)</name>
        <dbReference type="ChEBI" id="CHEBI:18420"/>
    </cofactor>
    <text evidence="6">Binds 1 Mg(2+) ion per trimer.</text>
</comment>
<evidence type="ECO:0000256" key="6">
    <source>
        <dbReference type="PIRSR" id="PIRSR000699-2"/>
    </source>
</evidence>
<feature type="binding site" evidence="6">
    <location>
        <position position="81"/>
    </location>
    <ligand>
        <name>Mg(2+)</name>
        <dbReference type="ChEBI" id="CHEBI:18420"/>
        <note>ligand shared between all trimeric partners</note>
    </ligand>
</feature>
<dbReference type="EMBL" id="VDGV01000137">
    <property type="protein sequence ID" value="TNG87899.1"/>
    <property type="molecule type" value="Genomic_DNA"/>
</dbReference>
<evidence type="ECO:0000313" key="9">
    <source>
        <dbReference type="EMBL" id="TNG87899.1"/>
    </source>
</evidence>
<keyword evidence="11" id="KW-1185">Reference proteome</keyword>
<dbReference type="Pfam" id="PF02255">
    <property type="entry name" value="PTS_IIA"/>
    <property type="match status" value="1"/>
</dbReference>
<keyword evidence="6" id="KW-0479">Metal-binding</keyword>
<evidence type="ECO:0000313" key="8">
    <source>
        <dbReference type="EMBL" id="TCV83855.1"/>
    </source>
</evidence>
<dbReference type="SUPFAM" id="SSF46973">
    <property type="entry name" value="Enzyme IIa from lactose specific PTS, IIa-lac"/>
    <property type="match status" value="1"/>
</dbReference>
<dbReference type="AlphaFoldDB" id="A0A4R3XVT8"/>
<dbReference type="PANTHER" id="PTHR34382:SF7">
    <property type="entry name" value="PTS SYSTEM N,N'-DIACETYLCHITOBIOSE-SPECIFIC EIIA COMPONENT"/>
    <property type="match status" value="1"/>
</dbReference>
<dbReference type="GO" id="GO:0009401">
    <property type="term" value="P:phosphoenolpyruvate-dependent sugar phosphotransferase system"/>
    <property type="evidence" value="ECO:0007669"/>
    <property type="project" value="UniProtKB-KW"/>
</dbReference>
<keyword evidence="1" id="KW-0813">Transport</keyword>
<reference evidence="8 10" key="1">
    <citation type="submission" date="2019-03" db="EMBL/GenBank/DDBJ databases">
        <title>Genomic Encyclopedia of Type Strains, Phase IV (KMG-IV): sequencing the most valuable type-strain genomes for metagenomic binning, comparative biology and taxonomic classification.</title>
        <authorList>
            <person name="Goeker M."/>
        </authorList>
    </citation>
    <scope>NUCLEOTIDE SEQUENCE [LARGE SCALE GENOMIC DNA]</scope>
    <source>
        <strain evidence="8 10">DSM 28140</strain>
    </source>
</reference>
<reference evidence="9 11" key="2">
    <citation type="submission" date="2019-05" db="EMBL/GenBank/DDBJ databases">
        <title>Pasteurellaceae isolates from reptiles.</title>
        <authorList>
            <person name="Bojesen A.M."/>
            <person name="Lund E."/>
        </authorList>
    </citation>
    <scope>NUCLEOTIDE SEQUENCE [LARGE SCALE GENOMIC DNA]</scope>
    <source>
        <strain evidence="9 11">ELNT2x</strain>
    </source>
</reference>
<name>A0A4R3XVT8_9PAST</name>
<organism evidence="8 10">
    <name type="scientific">Testudinibacter aquarius</name>
    <dbReference type="NCBI Taxonomy" id="1524974"/>
    <lineage>
        <taxon>Bacteria</taxon>
        <taxon>Pseudomonadati</taxon>
        <taxon>Pseudomonadota</taxon>
        <taxon>Gammaproteobacteria</taxon>
        <taxon>Pasteurellales</taxon>
        <taxon>Pasteurellaceae</taxon>
        <taxon>Testudinibacter</taxon>
    </lineage>
</organism>
<dbReference type="GO" id="GO:0046872">
    <property type="term" value="F:metal ion binding"/>
    <property type="evidence" value="ECO:0007669"/>
    <property type="project" value="UniProtKB-KW"/>
</dbReference>
<evidence type="ECO:0000256" key="2">
    <source>
        <dbReference type="ARBA" id="ARBA00022597"/>
    </source>
</evidence>
<feature type="active site" description="Tele-phosphohistidine intermediate" evidence="5">
    <location>
        <position position="78"/>
    </location>
</feature>
<dbReference type="Proteomes" id="UP000305526">
    <property type="component" value="Unassembled WGS sequence"/>
</dbReference>
<feature type="modified residue" description="Phosphohistidine; by HPr" evidence="7">
    <location>
        <position position="78"/>
    </location>
</feature>
<evidence type="ECO:0000256" key="1">
    <source>
        <dbReference type="ARBA" id="ARBA00022448"/>
    </source>
</evidence>
<dbReference type="Gene3D" id="1.20.58.80">
    <property type="entry name" value="Phosphotransferase system, lactose/cellobiose-type IIA subunit"/>
    <property type="match status" value="1"/>
</dbReference>
<dbReference type="Proteomes" id="UP000294619">
    <property type="component" value="Unassembled WGS sequence"/>
</dbReference>
<evidence type="ECO:0000256" key="3">
    <source>
        <dbReference type="ARBA" id="ARBA00022679"/>
    </source>
</evidence>
<dbReference type="PANTHER" id="PTHR34382">
    <property type="entry name" value="PTS SYSTEM N,N'-DIACETYLCHITOBIOSE-SPECIFIC EIIA COMPONENT"/>
    <property type="match status" value="1"/>
</dbReference>
<keyword evidence="3" id="KW-0808">Transferase</keyword>
<keyword evidence="6" id="KW-0460">Magnesium</keyword>
<keyword evidence="2" id="KW-0762">Sugar transport</keyword>
<evidence type="ECO:0000256" key="4">
    <source>
        <dbReference type="ARBA" id="ARBA00022683"/>
    </source>
</evidence>
<keyword evidence="4" id="KW-0598">Phosphotransferase system</keyword>
<protein>
    <submittedName>
        <fullName evidence="9">PTS lactose/cellobiose transporter subunit IIA</fullName>
    </submittedName>
    <submittedName>
        <fullName evidence="8">PTS system N,N'-diacetylchitobiose-specific IIA component (Lac family)</fullName>
    </submittedName>
</protein>